<gene>
    <name evidence="2" type="ORF">CSH63_24920</name>
</gene>
<dbReference type="EMBL" id="CP024087">
    <property type="protein sequence ID" value="AYF30627.1"/>
    <property type="molecule type" value="Genomic_DNA"/>
</dbReference>
<evidence type="ECO:0000256" key="1">
    <source>
        <dbReference type="SAM" id="MobiDB-lite"/>
    </source>
</evidence>
<name>A0A386WQH4_9ACTN</name>
<accession>A0A386WQH4</accession>
<evidence type="ECO:0000313" key="2">
    <source>
        <dbReference type="EMBL" id="AYF30627.1"/>
    </source>
</evidence>
<organism evidence="2 3">
    <name type="scientific">Micromonospora tulbaghiae</name>
    <dbReference type="NCBI Taxonomy" id="479978"/>
    <lineage>
        <taxon>Bacteria</taxon>
        <taxon>Bacillati</taxon>
        <taxon>Actinomycetota</taxon>
        <taxon>Actinomycetes</taxon>
        <taxon>Micromonosporales</taxon>
        <taxon>Micromonosporaceae</taxon>
        <taxon>Micromonospora</taxon>
    </lineage>
</organism>
<dbReference type="Proteomes" id="UP000267804">
    <property type="component" value="Chromosome"/>
</dbReference>
<reference evidence="2 3" key="1">
    <citation type="submission" date="2017-10" db="EMBL/GenBank/DDBJ databases">
        <title>Integration of genomic and chemical information greatly accelerates assignment of the full stereostructure of myelolactone, a potent inhibitor of myeloma from a marine-derived Micromonospora.</title>
        <authorList>
            <person name="Kim M.C."/>
            <person name="Machado H."/>
            <person name="Jensen P.R."/>
            <person name="Fenical W."/>
        </authorList>
    </citation>
    <scope>NUCLEOTIDE SEQUENCE [LARGE SCALE GENOMIC DNA]</scope>
    <source>
        <strain evidence="2 3">CNY-010</strain>
    </source>
</reference>
<dbReference type="AlphaFoldDB" id="A0A386WQH4"/>
<dbReference type="KEGG" id="mtua:CSH63_24920"/>
<feature type="region of interest" description="Disordered" evidence="1">
    <location>
        <begin position="138"/>
        <end position="293"/>
    </location>
</feature>
<protein>
    <submittedName>
        <fullName evidence="2">Uncharacterized protein</fullName>
    </submittedName>
</protein>
<sequence length="293" mass="30756">MTDRELRPVGRFEWEQIVLRARLGSLIQGNGRGTRGGVSGAAFKAVALAWASHGELDGTAIYPGDATLAVEAEVGVKVAQAVKRKMIEIGLTEKVRSRSRRQHRGDEYRLTLPTDLLDVVDVLTPAALKVAAITEYEKRRGKRGGSNGPLTEPVGPHDVGGTQDPPRDPEPETCGGSDGTTETTCGGSDGTSVGGPLDRDTQPGPSQISTQPKKHGVRTALTGPRATEPEEPDSVAEVEQQTPRPTGCPAHGRALAAGQRPDGKPACPLCRRGAPPTPTGLAPVIPISRRSAS</sequence>
<dbReference type="RefSeq" id="WP_120572332.1">
    <property type="nucleotide sequence ID" value="NZ_CP024087.1"/>
</dbReference>
<proteinExistence type="predicted"/>
<evidence type="ECO:0000313" key="3">
    <source>
        <dbReference type="Proteomes" id="UP000267804"/>
    </source>
</evidence>